<organism evidence="5 6">
    <name type="scientific">Papaver somniferum</name>
    <name type="common">Opium poppy</name>
    <dbReference type="NCBI Taxonomy" id="3469"/>
    <lineage>
        <taxon>Eukaryota</taxon>
        <taxon>Viridiplantae</taxon>
        <taxon>Streptophyta</taxon>
        <taxon>Embryophyta</taxon>
        <taxon>Tracheophyta</taxon>
        <taxon>Spermatophyta</taxon>
        <taxon>Magnoliopsida</taxon>
        <taxon>Ranunculales</taxon>
        <taxon>Papaveraceae</taxon>
        <taxon>Papaveroideae</taxon>
        <taxon>Papaver</taxon>
    </lineage>
</organism>
<dbReference type="InterPro" id="IPR032861">
    <property type="entry name" value="TAXi_N"/>
</dbReference>
<sequence length="511" mass="58038">MSFPCMASQTPPPPQLIKAADVSGDGIRISSVSSMQRLKTYCGSDFIFVKRRKLGGEQEKPSTSQFLKDFQEGERSFKASNIILHELLLTFRLAQFWYFRGGGAMILGQVEQRAQPPLNPPDVNGHSPLMKRREMTDQERIRLFHDSLRAPNFTMLIDRKSYSIRDYLPLTALRSGYMCKPCKRCYKQEKPIFDPTSSLTCSKLPCLHLECYDKRISKCDDTDNTCPYTYSYADGGYSTGYLSTDTITTYRENGSIAQYPEFVFGCGNDNVFKVNGAGMYPPGIFGLNRHELSFVSQLGIGKFSFCLPQRKGLLGPRRNNAAFRRSYSNSLRFGKAALVQGVKTSMQKVQDSYKNHYFIGLEGISFDFERVFDWTGPLMLLDTGNSESSLPAYIYDKLIDVMRKRIEELFVLETVKGELCVKASKWSDLKELMPALIFHIAGFDYKLSIENTWFYDHDVDLDGVYCLAMQRDDPGVTFAVLGAHQMQSINIGINLVDREIYFDTTIDCNSD</sequence>
<keyword evidence="6" id="KW-1185">Reference proteome</keyword>
<dbReference type="PROSITE" id="PS51767">
    <property type="entry name" value="PEPTIDASE_A1"/>
    <property type="match status" value="1"/>
</dbReference>
<dbReference type="Pfam" id="PF14543">
    <property type="entry name" value="TAXi_N"/>
    <property type="match status" value="1"/>
</dbReference>
<evidence type="ECO:0000256" key="1">
    <source>
        <dbReference type="ARBA" id="ARBA00007447"/>
    </source>
</evidence>
<dbReference type="InterPro" id="IPR021109">
    <property type="entry name" value="Peptidase_aspartic_dom_sf"/>
</dbReference>
<dbReference type="PANTHER" id="PTHR47967">
    <property type="entry name" value="OS07G0603500 PROTEIN-RELATED"/>
    <property type="match status" value="1"/>
</dbReference>
<dbReference type="InterPro" id="IPR033121">
    <property type="entry name" value="PEPTIDASE_A1"/>
</dbReference>
<evidence type="ECO:0000256" key="3">
    <source>
        <dbReference type="ARBA" id="ARBA00022801"/>
    </source>
</evidence>
<reference evidence="5 6" key="1">
    <citation type="journal article" date="2018" name="Science">
        <title>The opium poppy genome and morphinan production.</title>
        <authorList>
            <person name="Guo L."/>
            <person name="Winzer T."/>
            <person name="Yang X."/>
            <person name="Li Y."/>
            <person name="Ning Z."/>
            <person name="He Z."/>
            <person name="Teodor R."/>
            <person name="Lu Y."/>
            <person name="Bowser T.A."/>
            <person name="Graham I.A."/>
            <person name="Ye K."/>
        </authorList>
    </citation>
    <scope>NUCLEOTIDE SEQUENCE [LARGE SCALE GENOMIC DNA]</scope>
    <source>
        <strain evidence="6">cv. HN1</strain>
        <tissue evidence="5">Leaves</tissue>
    </source>
</reference>
<dbReference type="EMBL" id="CM010719">
    <property type="protein sequence ID" value="RZC59934.1"/>
    <property type="molecule type" value="Genomic_DNA"/>
</dbReference>
<dbReference type="PANTHER" id="PTHR47967:SF14">
    <property type="entry name" value="EUKARYOTIC ASPARTYL PROTEASE FAMILY PROTEIN"/>
    <property type="match status" value="1"/>
</dbReference>
<keyword evidence="2" id="KW-0645">Protease</keyword>
<proteinExistence type="inferred from homology"/>
<name>A0A4Y7JFM4_PAPSO</name>
<keyword evidence="3" id="KW-0378">Hydrolase</keyword>
<comment type="similarity">
    <text evidence="1">Belongs to the peptidase A1 family.</text>
</comment>
<dbReference type="Gene3D" id="2.40.70.10">
    <property type="entry name" value="Acid Proteases"/>
    <property type="match status" value="2"/>
</dbReference>
<feature type="domain" description="Peptidase A1" evidence="4">
    <location>
        <begin position="142"/>
        <end position="503"/>
    </location>
</feature>
<dbReference type="InterPro" id="IPR032799">
    <property type="entry name" value="TAXi_C"/>
</dbReference>
<dbReference type="GO" id="GO:0005576">
    <property type="term" value="C:extracellular region"/>
    <property type="evidence" value="ECO:0007669"/>
    <property type="project" value="TreeGrafter"/>
</dbReference>
<evidence type="ECO:0000313" key="6">
    <source>
        <dbReference type="Proteomes" id="UP000316621"/>
    </source>
</evidence>
<dbReference type="SUPFAM" id="SSF50630">
    <property type="entry name" value="Acid proteases"/>
    <property type="match status" value="1"/>
</dbReference>
<dbReference type="GO" id="GO:0006508">
    <property type="term" value="P:proteolysis"/>
    <property type="evidence" value="ECO:0007669"/>
    <property type="project" value="UniProtKB-KW"/>
</dbReference>
<evidence type="ECO:0000259" key="4">
    <source>
        <dbReference type="PROSITE" id="PS51767"/>
    </source>
</evidence>
<dbReference type="AlphaFoldDB" id="A0A4Y7JFM4"/>
<dbReference type="GO" id="GO:0008233">
    <property type="term" value="F:peptidase activity"/>
    <property type="evidence" value="ECO:0007669"/>
    <property type="project" value="UniProtKB-KW"/>
</dbReference>
<dbReference type="Gramene" id="RZC59934">
    <property type="protein sequence ID" value="RZC59934"/>
    <property type="gene ID" value="C5167_021691"/>
</dbReference>
<dbReference type="InterPro" id="IPR051708">
    <property type="entry name" value="Plant_Aspart_Prot_A1"/>
</dbReference>
<dbReference type="Pfam" id="PF14541">
    <property type="entry name" value="TAXi_C"/>
    <property type="match status" value="1"/>
</dbReference>
<protein>
    <recommendedName>
        <fullName evidence="4">Peptidase A1 domain-containing protein</fullName>
    </recommendedName>
</protein>
<accession>A0A4Y7JFM4</accession>
<dbReference type="Proteomes" id="UP000316621">
    <property type="component" value="Chromosome 5"/>
</dbReference>
<gene>
    <name evidence="5" type="ORF">C5167_021691</name>
</gene>
<evidence type="ECO:0000313" key="5">
    <source>
        <dbReference type="EMBL" id="RZC59934.1"/>
    </source>
</evidence>
<evidence type="ECO:0000256" key="2">
    <source>
        <dbReference type="ARBA" id="ARBA00022670"/>
    </source>
</evidence>